<dbReference type="Proteomes" id="UP000672032">
    <property type="component" value="Chromosome 4"/>
</dbReference>
<protein>
    <submittedName>
        <fullName evidence="2">Uncharacterized protein</fullName>
    </submittedName>
</protein>
<evidence type="ECO:0000256" key="1">
    <source>
        <dbReference type="SAM" id="MobiDB-lite"/>
    </source>
</evidence>
<dbReference type="EMBL" id="CP063408">
    <property type="protein sequence ID" value="QSZ33712.1"/>
    <property type="molecule type" value="Genomic_DNA"/>
</dbReference>
<organism evidence="2 3">
    <name type="scientific">Monilinia vaccinii-corymbosi</name>
    <dbReference type="NCBI Taxonomy" id="61207"/>
    <lineage>
        <taxon>Eukaryota</taxon>
        <taxon>Fungi</taxon>
        <taxon>Dikarya</taxon>
        <taxon>Ascomycota</taxon>
        <taxon>Pezizomycotina</taxon>
        <taxon>Leotiomycetes</taxon>
        <taxon>Helotiales</taxon>
        <taxon>Sclerotiniaceae</taxon>
        <taxon>Monilinia</taxon>
    </lineage>
</organism>
<feature type="region of interest" description="Disordered" evidence="1">
    <location>
        <begin position="1"/>
        <end position="34"/>
    </location>
</feature>
<reference evidence="2" key="1">
    <citation type="submission" date="2020-10" db="EMBL/GenBank/DDBJ databases">
        <title>Genome Sequence of Monilinia vaccinii-corymbosi Sheds Light on Mummy Berry Disease Infection of Blueberry and Mating Type.</title>
        <authorList>
            <person name="Yow A.G."/>
            <person name="Zhang Y."/>
            <person name="Bansal K."/>
            <person name="Eacker S.M."/>
            <person name="Sullivan S."/>
            <person name="Liachko I."/>
            <person name="Cubeta M.A."/>
            <person name="Rollins J.A."/>
            <person name="Ashrafi H."/>
        </authorList>
    </citation>
    <scope>NUCLEOTIDE SEQUENCE</scope>
    <source>
        <strain evidence="2">RL-1</strain>
    </source>
</reference>
<feature type="compositionally biased region" description="Basic and acidic residues" evidence="1">
    <location>
        <begin position="15"/>
        <end position="34"/>
    </location>
</feature>
<gene>
    <name evidence="2" type="ORF">DSL72_005283</name>
</gene>
<accession>A0A8A3PER3</accession>
<feature type="region of interest" description="Disordered" evidence="1">
    <location>
        <begin position="73"/>
        <end position="93"/>
    </location>
</feature>
<dbReference type="OrthoDB" id="10380603at2759"/>
<sequence>MEESEDSASSSPRAFDQRRSSRTKSDKKAVAKHDRTFDLRQQQFISEMAMAVGGESAKLIGLSATASCGIKTSKPAVSQKYMPKPTPTPILPPPSFKIHNPFLTGGNSLVEQQLDQGWKEWGQLMDEGTKKWDLDKIRQEARSDYQEIQNIAEAKAHKTFKPWRCYKPQE</sequence>
<feature type="compositionally biased region" description="Pro residues" evidence="1">
    <location>
        <begin position="84"/>
        <end position="93"/>
    </location>
</feature>
<evidence type="ECO:0000313" key="2">
    <source>
        <dbReference type="EMBL" id="QSZ33712.1"/>
    </source>
</evidence>
<evidence type="ECO:0000313" key="3">
    <source>
        <dbReference type="Proteomes" id="UP000672032"/>
    </source>
</evidence>
<keyword evidence="3" id="KW-1185">Reference proteome</keyword>
<proteinExistence type="predicted"/>
<dbReference type="AlphaFoldDB" id="A0A8A3PER3"/>
<name>A0A8A3PER3_9HELO</name>